<accession>A0A480B3Z2</accession>
<evidence type="ECO:0000256" key="1">
    <source>
        <dbReference type="ARBA" id="ARBA00022845"/>
    </source>
</evidence>
<proteinExistence type="inferred from homology"/>
<sequence>MNLTISGHHLDVTPALREYVLTKLDRVTRHFDQVVDISVLLTVEKLKEKERRQKAEVTLHAKGKDIFVEQSHEDLYAAIDQLMDKLDRQVVKHKDKLQDHHHPAAKRLDAGVV</sequence>
<gene>
    <name evidence="6" type="ORF">AQPW35_48790</name>
</gene>
<dbReference type="Gene3D" id="3.30.160.100">
    <property type="entry name" value="Ribosome hibernation promotion factor-like"/>
    <property type="match status" value="1"/>
</dbReference>
<name>A0A480B3Z2_9BURK</name>
<keyword evidence="1" id="KW-0810">Translation regulation</keyword>
<dbReference type="Pfam" id="PF02482">
    <property type="entry name" value="Ribosomal_S30AE"/>
    <property type="match status" value="1"/>
</dbReference>
<dbReference type="GO" id="GO:0022627">
    <property type="term" value="C:cytosolic small ribosomal subunit"/>
    <property type="evidence" value="ECO:0007669"/>
    <property type="project" value="TreeGrafter"/>
</dbReference>
<comment type="caution">
    <text evidence="6">The sequence shown here is derived from an EMBL/GenBank/DDBJ whole genome shotgun (WGS) entry which is preliminary data.</text>
</comment>
<evidence type="ECO:0000256" key="4">
    <source>
        <dbReference type="ARBA" id="ARBA00041148"/>
    </source>
</evidence>
<evidence type="ECO:0000256" key="5">
    <source>
        <dbReference type="ARBA" id="ARBA00041319"/>
    </source>
</evidence>
<dbReference type="EMBL" id="BJCL01000020">
    <property type="protein sequence ID" value="GCL65798.1"/>
    <property type="molecule type" value="Genomic_DNA"/>
</dbReference>
<dbReference type="Proteomes" id="UP000301751">
    <property type="component" value="Unassembled WGS sequence"/>
</dbReference>
<evidence type="ECO:0000256" key="3">
    <source>
        <dbReference type="ARBA" id="ARBA00038695"/>
    </source>
</evidence>
<dbReference type="CDD" id="cd00552">
    <property type="entry name" value="RaiA"/>
    <property type="match status" value="1"/>
</dbReference>
<dbReference type="PANTHER" id="PTHR33231:SF1">
    <property type="entry name" value="30S RIBOSOMAL PROTEIN"/>
    <property type="match status" value="1"/>
</dbReference>
<organism evidence="6 7">
    <name type="scientific">Pseudaquabacterium pictum</name>
    <dbReference type="NCBI Taxonomy" id="2315236"/>
    <lineage>
        <taxon>Bacteria</taxon>
        <taxon>Pseudomonadati</taxon>
        <taxon>Pseudomonadota</taxon>
        <taxon>Betaproteobacteria</taxon>
        <taxon>Burkholderiales</taxon>
        <taxon>Sphaerotilaceae</taxon>
        <taxon>Pseudaquabacterium</taxon>
    </lineage>
</organism>
<dbReference type="InterPro" id="IPR050574">
    <property type="entry name" value="HPF/YfiA_ribosome-assoc"/>
</dbReference>
<dbReference type="PANTHER" id="PTHR33231">
    <property type="entry name" value="30S RIBOSOMAL PROTEIN"/>
    <property type="match status" value="1"/>
</dbReference>
<dbReference type="InterPro" id="IPR003489">
    <property type="entry name" value="RHF/RaiA"/>
</dbReference>
<evidence type="ECO:0000256" key="2">
    <source>
        <dbReference type="ARBA" id="ARBA00038434"/>
    </source>
</evidence>
<dbReference type="InterPro" id="IPR036567">
    <property type="entry name" value="RHF-like"/>
</dbReference>
<comment type="subunit">
    <text evidence="3">Associates exclusively with 100S ribosomes, which are dimers of 70S ribosomes.</text>
</comment>
<evidence type="ECO:0000313" key="6">
    <source>
        <dbReference type="EMBL" id="GCL65798.1"/>
    </source>
</evidence>
<dbReference type="NCBIfam" id="TIGR00741">
    <property type="entry name" value="yfiA"/>
    <property type="match status" value="1"/>
</dbReference>
<dbReference type="SUPFAM" id="SSF69754">
    <property type="entry name" value="Ribosome binding protein Y (YfiA homologue)"/>
    <property type="match status" value="1"/>
</dbReference>
<evidence type="ECO:0000313" key="7">
    <source>
        <dbReference type="Proteomes" id="UP000301751"/>
    </source>
</evidence>
<keyword evidence="7" id="KW-1185">Reference proteome</keyword>
<protein>
    <recommendedName>
        <fullName evidence="4">Ribosome hibernation promoting factor</fullName>
    </recommendedName>
    <alternativeName>
        <fullName evidence="5">Hibernation factor HPF</fullName>
    </alternativeName>
</protein>
<dbReference type="GO" id="GO:0045900">
    <property type="term" value="P:negative regulation of translational elongation"/>
    <property type="evidence" value="ECO:0007669"/>
    <property type="project" value="TreeGrafter"/>
</dbReference>
<dbReference type="GO" id="GO:0043024">
    <property type="term" value="F:ribosomal small subunit binding"/>
    <property type="evidence" value="ECO:0007669"/>
    <property type="project" value="TreeGrafter"/>
</dbReference>
<dbReference type="OrthoDB" id="9795980at2"/>
<dbReference type="RefSeq" id="WP_137735503.1">
    <property type="nucleotide sequence ID" value="NZ_BJCL01000020.1"/>
</dbReference>
<comment type="similarity">
    <text evidence="2">Belongs to the HPF/YfiA ribosome-associated protein family. Short HPF subfamily.</text>
</comment>
<dbReference type="AlphaFoldDB" id="A0A480B3Z2"/>
<reference evidence="7" key="1">
    <citation type="submission" date="2019-03" db="EMBL/GenBank/DDBJ databases">
        <title>Aquabacterium pictum sp.nov., the first bacteriochlorophyll a-containing freshwater bacterium in the genus Aquabacterium of the class Betaproteobacteria.</title>
        <authorList>
            <person name="Hirose S."/>
            <person name="Tank M."/>
            <person name="Hara E."/>
            <person name="Tamaki H."/>
            <person name="Takaichi S."/>
            <person name="Haruta S."/>
            <person name="Hanada S."/>
        </authorList>
    </citation>
    <scope>NUCLEOTIDE SEQUENCE [LARGE SCALE GENOMIC DNA]</scope>
    <source>
        <strain evidence="7">W35</strain>
    </source>
</reference>
<dbReference type="FunFam" id="3.30.160.100:FF:000001">
    <property type="entry name" value="Ribosome hibernation promoting factor"/>
    <property type="match status" value="1"/>
</dbReference>